<keyword evidence="3" id="KW-1185">Reference proteome</keyword>
<dbReference type="Proteomes" id="UP000499080">
    <property type="component" value="Unassembled WGS sequence"/>
</dbReference>
<evidence type="ECO:0000256" key="1">
    <source>
        <dbReference type="SAM" id="MobiDB-lite"/>
    </source>
</evidence>
<protein>
    <submittedName>
        <fullName evidence="2">Uncharacterized protein</fullName>
    </submittedName>
</protein>
<gene>
    <name evidence="2" type="ORF">AVEN_247945_1</name>
</gene>
<proteinExistence type="predicted"/>
<dbReference type="EMBL" id="BGPR01000198">
    <property type="protein sequence ID" value="GBM04073.1"/>
    <property type="molecule type" value="Genomic_DNA"/>
</dbReference>
<organism evidence="2 3">
    <name type="scientific">Araneus ventricosus</name>
    <name type="common">Orbweaver spider</name>
    <name type="synonym">Epeira ventricosa</name>
    <dbReference type="NCBI Taxonomy" id="182803"/>
    <lineage>
        <taxon>Eukaryota</taxon>
        <taxon>Metazoa</taxon>
        <taxon>Ecdysozoa</taxon>
        <taxon>Arthropoda</taxon>
        <taxon>Chelicerata</taxon>
        <taxon>Arachnida</taxon>
        <taxon>Araneae</taxon>
        <taxon>Araneomorphae</taxon>
        <taxon>Entelegynae</taxon>
        <taxon>Araneoidea</taxon>
        <taxon>Araneidae</taxon>
        <taxon>Araneus</taxon>
    </lineage>
</organism>
<feature type="compositionally biased region" description="Polar residues" evidence="1">
    <location>
        <begin position="53"/>
        <end position="65"/>
    </location>
</feature>
<feature type="region of interest" description="Disordered" evidence="1">
    <location>
        <begin position="53"/>
        <end position="126"/>
    </location>
</feature>
<evidence type="ECO:0000313" key="2">
    <source>
        <dbReference type="EMBL" id="GBM04073.1"/>
    </source>
</evidence>
<feature type="region of interest" description="Disordered" evidence="1">
    <location>
        <begin position="149"/>
        <end position="170"/>
    </location>
</feature>
<accession>A0A4Y2CI83</accession>
<name>A0A4Y2CI83_ARAVE</name>
<comment type="caution">
    <text evidence="2">The sequence shown here is derived from an EMBL/GenBank/DDBJ whole genome shotgun (WGS) entry which is preliminary data.</text>
</comment>
<sequence>MSLNFHKLFNDANVPQHKLSTSINLLTASLKETEKSYREGDNEEEERLHYVLSNKTRTNSRTNLSGRGRMKYEERERRRATKKSLDNLRALTKEEVGQNKPERKGDKTDTQRKKSKKKRKERSQFSIRVAFHHPSLLFTSLQWPHFFRQPRGKDVPPPVPFPSRDLDGSM</sequence>
<feature type="compositionally biased region" description="Basic and acidic residues" evidence="1">
    <location>
        <begin position="70"/>
        <end position="112"/>
    </location>
</feature>
<reference evidence="2 3" key="1">
    <citation type="journal article" date="2019" name="Sci. Rep.">
        <title>Orb-weaving spider Araneus ventricosus genome elucidates the spidroin gene catalogue.</title>
        <authorList>
            <person name="Kono N."/>
            <person name="Nakamura H."/>
            <person name="Ohtoshi R."/>
            <person name="Moran D.A.P."/>
            <person name="Shinohara A."/>
            <person name="Yoshida Y."/>
            <person name="Fujiwara M."/>
            <person name="Mori M."/>
            <person name="Tomita M."/>
            <person name="Arakawa K."/>
        </authorList>
    </citation>
    <scope>NUCLEOTIDE SEQUENCE [LARGE SCALE GENOMIC DNA]</scope>
</reference>
<evidence type="ECO:0000313" key="3">
    <source>
        <dbReference type="Proteomes" id="UP000499080"/>
    </source>
</evidence>
<dbReference type="AlphaFoldDB" id="A0A4Y2CI83"/>